<evidence type="ECO:0000256" key="3">
    <source>
        <dbReference type="ARBA" id="ARBA00022490"/>
    </source>
</evidence>
<keyword evidence="6" id="KW-0479">Metal-binding</keyword>
<dbReference type="Proteomes" id="UP001295444">
    <property type="component" value="Chromosome 01"/>
</dbReference>
<dbReference type="GO" id="GO:0005739">
    <property type="term" value="C:mitochondrion"/>
    <property type="evidence" value="ECO:0007669"/>
    <property type="project" value="TreeGrafter"/>
</dbReference>
<evidence type="ECO:0000256" key="5">
    <source>
        <dbReference type="ARBA" id="ARBA00022598"/>
    </source>
</evidence>
<keyword evidence="11" id="KW-0648">Protein biosynthesis</keyword>
<evidence type="ECO:0000256" key="13">
    <source>
        <dbReference type="SAM" id="Coils"/>
    </source>
</evidence>
<feature type="coiled-coil region" evidence="13">
    <location>
        <begin position="120"/>
        <end position="164"/>
    </location>
</feature>
<evidence type="ECO:0000256" key="7">
    <source>
        <dbReference type="ARBA" id="ARBA00022741"/>
    </source>
</evidence>
<evidence type="ECO:0000256" key="10">
    <source>
        <dbReference type="ARBA" id="ARBA00022884"/>
    </source>
</evidence>
<evidence type="ECO:0000256" key="4">
    <source>
        <dbReference type="ARBA" id="ARBA00022555"/>
    </source>
</evidence>
<dbReference type="GO" id="GO:0002161">
    <property type="term" value="F:aminoacyl-tRNA deacylase activity"/>
    <property type="evidence" value="ECO:0007669"/>
    <property type="project" value="TreeGrafter"/>
</dbReference>
<dbReference type="GO" id="GO:0000049">
    <property type="term" value="F:tRNA binding"/>
    <property type="evidence" value="ECO:0007669"/>
    <property type="project" value="UniProtKB-KW"/>
</dbReference>
<keyword evidence="10" id="KW-0694">RNA-binding</keyword>
<dbReference type="AlphaFoldDB" id="A0AAD1QZ39"/>
<dbReference type="InterPro" id="IPR050058">
    <property type="entry name" value="Ala-tRNA_ligase"/>
</dbReference>
<dbReference type="GO" id="GO:0046872">
    <property type="term" value="F:metal ion binding"/>
    <property type="evidence" value="ECO:0007669"/>
    <property type="project" value="UniProtKB-KW"/>
</dbReference>
<dbReference type="EC" id="6.1.1.7" evidence="2"/>
<evidence type="ECO:0000256" key="1">
    <source>
        <dbReference type="ARBA" id="ARBA00008226"/>
    </source>
</evidence>
<dbReference type="SUPFAM" id="SSF55186">
    <property type="entry name" value="ThrRS/AlaRS common domain"/>
    <property type="match status" value="1"/>
</dbReference>
<dbReference type="InterPro" id="IPR003156">
    <property type="entry name" value="DHHA1_dom"/>
</dbReference>
<feature type="domain" description="Alanyl-transfer RNA synthetases family profile" evidence="14">
    <location>
        <begin position="1"/>
        <end position="98"/>
    </location>
</feature>
<dbReference type="InterPro" id="IPR012947">
    <property type="entry name" value="tRNA_SAD"/>
</dbReference>
<keyword evidence="7" id="KW-0547">Nucleotide-binding</keyword>
<reference evidence="15" key="1">
    <citation type="submission" date="2022-03" db="EMBL/GenBank/DDBJ databases">
        <authorList>
            <person name="Alioto T."/>
            <person name="Alioto T."/>
            <person name="Gomez Garrido J."/>
        </authorList>
    </citation>
    <scope>NUCLEOTIDE SEQUENCE</scope>
</reference>
<dbReference type="EMBL" id="OW240912">
    <property type="protein sequence ID" value="CAH2219240.1"/>
    <property type="molecule type" value="Genomic_DNA"/>
</dbReference>
<keyword evidence="5 15" id="KW-0436">Ligase</keyword>
<dbReference type="SMART" id="SM00863">
    <property type="entry name" value="tRNA_SAD"/>
    <property type="match status" value="1"/>
</dbReference>
<dbReference type="InterPro" id="IPR018165">
    <property type="entry name" value="Ala-tRNA-synth_IIc_core"/>
</dbReference>
<dbReference type="InterPro" id="IPR018163">
    <property type="entry name" value="Thr/Ala-tRNA-synth_IIc_edit"/>
</dbReference>
<keyword evidence="9" id="KW-0067">ATP-binding</keyword>
<dbReference type="Gene3D" id="3.30.980.10">
    <property type="entry name" value="Threonyl-trna Synthetase, Chain A, domain 2"/>
    <property type="match status" value="1"/>
</dbReference>
<dbReference type="PANTHER" id="PTHR11777:SF36">
    <property type="entry name" value="ALANINE--TRNA LIGASE, CYTOPLASMIC"/>
    <property type="match status" value="1"/>
</dbReference>
<dbReference type="PANTHER" id="PTHR11777">
    <property type="entry name" value="ALANYL-TRNA SYNTHETASE"/>
    <property type="match status" value="1"/>
</dbReference>
<dbReference type="Gene3D" id="3.10.310.40">
    <property type="match status" value="1"/>
</dbReference>
<dbReference type="GO" id="GO:0006419">
    <property type="term" value="P:alanyl-tRNA aminoacylation"/>
    <property type="evidence" value="ECO:0007669"/>
    <property type="project" value="InterPro"/>
</dbReference>
<dbReference type="GO" id="GO:0005524">
    <property type="term" value="F:ATP binding"/>
    <property type="evidence" value="ECO:0007669"/>
    <property type="project" value="UniProtKB-KW"/>
</dbReference>
<protein>
    <recommendedName>
        <fullName evidence="2">alanine--tRNA ligase</fullName>
        <ecNumber evidence="2">6.1.1.7</ecNumber>
    </recommendedName>
</protein>
<keyword evidence="8" id="KW-0862">Zinc</keyword>
<dbReference type="FunFam" id="3.10.310.40:FF:000002">
    <property type="entry name" value="alanine--tRNA ligase, cytoplasmic"/>
    <property type="match status" value="1"/>
</dbReference>
<evidence type="ECO:0000256" key="11">
    <source>
        <dbReference type="ARBA" id="ARBA00022917"/>
    </source>
</evidence>
<keyword evidence="3" id="KW-0963">Cytoplasm</keyword>
<dbReference type="PROSITE" id="PS50860">
    <property type="entry name" value="AA_TRNA_LIGASE_II_ALA"/>
    <property type="match status" value="1"/>
</dbReference>
<evidence type="ECO:0000256" key="2">
    <source>
        <dbReference type="ARBA" id="ARBA00013168"/>
    </source>
</evidence>
<evidence type="ECO:0000313" key="15">
    <source>
        <dbReference type="EMBL" id="CAH2219240.1"/>
    </source>
</evidence>
<keyword evidence="4" id="KW-0820">tRNA-binding</keyword>
<evidence type="ECO:0000256" key="6">
    <source>
        <dbReference type="ARBA" id="ARBA00022723"/>
    </source>
</evidence>
<evidence type="ECO:0000313" key="16">
    <source>
        <dbReference type="Proteomes" id="UP001295444"/>
    </source>
</evidence>
<evidence type="ECO:0000256" key="9">
    <source>
        <dbReference type="ARBA" id="ARBA00022840"/>
    </source>
</evidence>
<evidence type="ECO:0000256" key="8">
    <source>
        <dbReference type="ARBA" id="ARBA00022833"/>
    </source>
</evidence>
<evidence type="ECO:0000259" key="14">
    <source>
        <dbReference type="PROSITE" id="PS50860"/>
    </source>
</evidence>
<comment type="similarity">
    <text evidence="1">Belongs to the class-II aminoacyl-tRNA synthetase family.</text>
</comment>
<keyword evidence="16" id="KW-1185">Reference proteome</keyword>
<dbReference type="Pfam" id="PF07973">
    <property type="entry name" value="tRNA_SAD"/>
    <property type="match status" value="1"/>
</dbReference>
<dbReference type="Pfam" id="PF02272">
    <property type="entry name" value="DHHA1"/>
    <property type="match status" value="1"/>
</dbReference>
<keyword evidence="13" id="KW-0175">Coiled coil</keyword>
<gene>
    <name evidence="15" type="ORF">PECUL_23A039454</name>
</gene>
<name>A0AAD1QZ39_PELCU</name>
<proteinExistence type="inferred from homology"/>
<keyword evidence="12" id="KW-0030">Aminoacyl-tRNA synthetase</keyword>
<organism evidence="15 16">
    <name type="scientific">Pelobates cultripes</name>
    <name type="common">Western spadefoot toad</name>
    <dbReference type="NCBI Taxonomy" id="61616"/>
    <lineage>
        <taxon>Eukaryota</taxon>
        <taxon>Metazoa</taxon>
        <taxon>Chordata</taxon>
        <taxon>Craniata</taxon>
        <taxon>Vertebrata</taxon>
        <taxon>Euteleostomi</taxon>
        <taxon>Amphibia</taxon>
        <taxon>Batrachia</taxon>
        <taxon>Anura</taxon>
        <taxon>Pelobatoidea</taxon>
        <taxon>Pelobatidae</taxon>
        <taxon>Pelobates</taxon>
    </lineage>
</organism>
<evidence type="ECO:0000256" key="12">
    <source>
        <dbReference type="ARBA" id="ARBA00023146"/>
    </source>
</evidence>
<accession>A0AAD1QZ39</accession>
<sequence>MECPLAAAKAIQGLRAVFDETYPDPVRVVSVGIPVDLLMADPTGPGGSSTSVEFCGGTHLKNSGHVGQLVIVIEEAIAKGIRRIVAVTGSEAVKAVRRQDALNAALIAVDEKVKQQTSPNKDLQKKIAELSENLATAAISQWKKDELREQIKTLKKTVDDLDRSYKAEIQKRVLEKTKQLIEDQPNQPVLVLEMESGASAKALNESLKLLKSHSPQTAAIMFSVDNDSGKITCLCQVPQETAHKGLKACEWVNKVSELMERKGGGKDTSAQATGRNVGSLSEILRAAEDFAKLKLESEELNYRI</sequence>
<dbReference type="GO" id="GO:0004813">
    <property type="term" value="F:alanine-tRNA ligase activity"/>
    <property type="evidence" value="ECO:0007669"/>
    <property type="project" value="UniProtKB-EC"/>
</dbReference>
<dbReference type="FunFam" id="3.30.980.10:FF:000004">
    <property type="entry name" value="Alanine--tRNA ligase, cytoplasmic"/>
    <property type="match status" value="1"/>
</dbReference>